<proteinExistence type="predicted"/>
<evidence type="ECO:0000256" key="5">
    <source>
        <dbReference type="ARBA" id="ARBA00023004"/>
    </source>
</evidence>
<evidence type="ECO:0000259" key="9">
    <source>
        <dbReference type="PROSITE" id="PS51918"/>
    </source>
</evidence>
<dbReference type="SFLD" id="SFLDG01082">
    <property type="entry name" value="B12-binding_domain_containing"/>
    <property type="match status" value="1"/>
</dbReference>
<dbReference type="eggNOG" id="COG0621">
    <property type="taxonomic scope" value="Bacteria"/>
</dbReference>
<keyword evidence="5" id="KW-0408">Iron</keyword>
<comment type="caution">
    <text evidence="10">The sequence shown here is derived from an EMBL/GenBank/DDBJ whole genome shotgun (WGS) entry which is preliminary data.</text>
</comment>
<evidence type="ECO:0000256" key="2">
    <source>
        <dbReference type="ARBA" id="ARBA00022485"/>
    </source>
</evidence>
<name>V8CBP2_9HELI</name>
<dbReference type="GO" id="GO:0005829">
    <property type="term" value="C:cytosol"/>
    <property type="evidence" value="ECO:0007669"/>
    <property type="project" value="TreeGrafter"/>
</dbReference>
<keyword evidence="4" id="KW-0479">Metal-binding</keyword>
<dbReference type="InterPro" id="IPR006638">
    <property type="entry name" value="Elp3/MiaA/NifB-like_rSAM"/>
</dbReference>
<dbReference type="InterPro" id="IPR020612">
    <property type="entry name" value="Methylthiotransferase_CS"/>
</dbReference>
<accession>V8CBP2</accession>
<evidence type="ECO:0000256" key="1">
    <source>
        <dbReference type="ARBA" id="ARBA00001966"/>
    </source>
</evidence>
<keyword evidence="2" id="KW-0004">4Fe-4S</keyword>
<dbReference type="GO" id="GO:0046872">
    <property type="term" value="F:metal ion binding"/>
    <property type="evidence" value="ECO:0007669"/>
    <property type="project" value="UniProtKB-KW"/>
</dbReference>
<dbReference type="InterPro" id="IPR005840">
    <property type="entry name" value="Ribosomal_uS12_MeSTrfase_RimO"/>
</dbReference>
<evidence type="ECO:0000313" key="10">
    <source>
        <dbReference type="EMBL" id="ETD24789.1"/>
    </source>
</evidence>
<protein>
    <submittedName>
        <fullName evidence="10">Uncharacterized protein</fullName>
    </submittedName>
</protein>
<dbReference type="InterPro" id="IPR007197">
    <property type="entry name" value="rSAM"/>
</dbReference>
<dbReference type="Gene3D" id="3.40.50.12160">
    <property type="entry name" value="Methylthiotransferase, N-terminal domain"/>
    <property type="match status" value="1"/>
</dbReference>
<dbReference type="PANTHER" id="PTHR43837:SF1">
    <property type="entry name" value="RIBOSOMAL PROTEIN US12 METHYLTHIOTRANSFERASE RIMO"/>
    <property type="match status" value="1"/>
</dbReference>
<dbReference type="InterPro" id="IPR038135">
    <property type="entry name" value="Methylthiotransferase_N_sf"/>
</dbReference>
<dbReference type="HOGENOM" id="CLU_018697_0_1_7"/>
<dbReference type="STRING" id="1357400.HMPREF2086_00123"/>
<comment type="cofactor">
    <cofactor evidence="1">
        <name>[4Fe-4S] cluster</name>
        <dbReference type="ChEBI" id="CHEBI:49883"/>
    </cofactor>
</comment>
<dbReference type="SFLD" id="SFLDS00029">
    <property type="entry name" value="Radical_SAM"/>
    <property type="match status" value="1"/>
</dbReference>
<feature type="compositionally biased region" description="Polar residues" evidence="7">
    <location>
        <begin position="111"/>
        <end position="120"/>
    </location>
</feature>
<evidence type="ECO:0000259" key="8">
    <source>
        <dbReference type="PROSITE" id="PS51449"/>
    </source>
</evidence>
<evidence type="ECO:0000313" key="11">
    <source>
        <dbReference type="Proteomes" id="UP000018731"/>
    </source>
</evidence>
<dbReference type="PROSITE" id="PS01278">
    <property type="entry name" value="MTTASE_RADICAL"/>
    <property type="match status" value="1"/>
</dbReference>
<dbReference type="PATRIC" id="fig|1357400.3.peg.184"/>
<dbReference type="SMART" id="SM00729">
    <property type="entry name" value="Elp3"/>
    <property type="match status" value="1"/>
</dbReference>
<keyword evidence="11" id="KW-1185">Reference proteome</keyword>
<dbReference type="CDD" id="cd01335">
    <property type="entry name" value="Radical_SAM"/>
    <property type="match status" value="1"/>
</dbReference>
<keyword evidence="3" id="KW-0949">S-adenosyl-L-methionine</keyword>
<dbReference type="SUPFAM" id="SSF102114">
    <property type="entry name" value="Radical SAM enzymes"/>
    <property type="match status" value="1"/>
</dbReference>
<dbReference type="Pfam" id="PF00919">
    <property type="entry name" value="UPF0004"/>
    <property type="match status" value="1"/>
</dbReference>
<dbReference type="GO" id="GO:0035599">
    <property type="term" value="F:aspartic acid methylthiotransferase activity"/>
    <property type="evidence" value="ECO:0007669"/>
    <property type="project" value="TreeGrafter"/>
</dbReference>
<dbReference type="PANTHER" id="PTHR43837">
    <property type="entry name" value="RIBOSOMAL PROTEIN S12 METHYLTHIOTRANSFERASE RIMO"/>
    <property type="match status" value="1"/>
</dbReference>
<feature type="domain" description="Radical SAM core" evidence="9">
    <location>
        <begin position="201"/>
        <end position="431"/>
    </location>
</feature>
<organism evidence="10 11">
    <name type="scientific">Helicobacter macacae MIT 99-5501</name>
    <dbReference type="NCBI Taxonomy" id="1357400"/>
    <lineage>
        <taxon>Bacteria</taxon>
        <taxon>Pseudomonadati</taxon>
        <taxon>Campylobacterota</taxon>
        <taxon>Epsilonproteobacteria</taxon>
        <taxon>Campylobacterales</taxon>
        <taxon>Helicobacteraceae</taxon>
        <taxon>Helicobacter</taxon>
    </lineage>
</organism>
<gene>
    <name evidence="10" type="ORF">HMPREF2086_00123</name>
</gene>
<feature type="region of interest" description="Disordered" evidence="7">
    <location>
        <begin position="102"/>
        <end position="181"/>
    </location>
</feature>
<dbReference type="EMBL" id="AZJI01000001">
    <property type="protein sequence ID" value="ETD24789.1"/>
    <property type="molecule type" value="Genomic_DNA"/>
</dbReference>
<feature type="domain" description="MTTase N-terminal" evidence="8">
    <location>
        <begin position="1"/>
        <end position="94"/>
    </location>
</feature>
<dbReference type="PROSITE" id="PS51918">
    <property type="entry name" value="RADICAL_SAM"/>
    <property type="match status" value="1"/>
</dbReference>
<evidence type="ECO:0000256" key="7">
    <source>
        <dbReference type="SAM" id="MobiDB-lite"/>
    </source>
</evidence>
<dbReference type="InterPro" id="IPR058240">
    <property type="entry name" value="rSAM_sf"/>
</dbReference>
<dbReference type="Pfam" id="PF04055">
    <property type="entry name" value="Radical_SAM"/>
    <property type="match status" value="1"/>
</dbReference>
<dbReference type="PROSITE" id="PS51449">
    <property type="entry name" value="MTTASE_N"/>
    <property type="match status" value="1"/>
</dbReference>
<evidence type="ECO:0000256" key="3">
    <source>
        <dbReference type="ARBA" id="ARBA00022691"/>
    </source>
</evidence>
<dbReference type="Gene3D" id="3.80.30.20">
    <property type="entry name" value="tm_1862 like domain"/>
    <property type="match status" value="1"/>
</dbReference>
<dbReference type="AlphaFoldDB" id="V8CBP2"/>
<dbReference type="InterPro" id="IPR023404">
    <property type="entry name" value="rSAM_horseshoe"/>
</dbReference>
<sequence length="507" mass="55767">MLGRLSELTLSDEVSEADVIIVNTCGFIHSAKQESIGEILRVAGEKKEGAILVVSGCLSERYAKELESDMPEIDIIIGVRDYDKIDSLLAKKGFFGAVPHLPNPPKLANPTKVSHTSHINSAKMPSPTNSINHAKSATPPITSSTQNPLSQSPQESTAKSHTSQNIASQIPTNPPSQNIGKNLASQDEVFLSDEHSKRVISNSAIHAYIKLSEGCNQSCSFCSIPSFKGRLRSRSIASVLAEVENLAQKGYKDFSFIAQDSSSYLLDFGVRDGLVALIKALDSSGVAKSSRIHYLYPTTTSYKLIEAIASSPSVQNYFDMPIQHIDDKMLKLMKRGAGEKKLREMLNLMRSLPNAFLRSTIIIGHPCEGEEEFDKLADFLGEGIFDRLNLFAFSSEEGTLAHTMSPKVPTKVVNARLNTLNKILKSQDKIRYRALKGVQIPVIVEGRASISEHFYSARDIRWGLEIDGEILINDSEVEDISVGYYEAKITEYKNGLLFGKILSKLKS</sequence>
<evidence type="ECO:0000256" key="6">
    <source>
        <dbReference type="ARBA" id="ARBA00023014"/>
    </source>
</evidence>
<dbReference type="InterPro" id="IPR013848">
    <property type="entry name" value="Methylthiotransferase_N"/>
</dbReference>
<keyword evidence="6" id="KW-0411">Iron-sulfur</keyword>
<feature type="compositionally biased region" description="Polar residues" evidence="7">
    <location>
        <begin position="126"/>
        <end position="181"/>
    </location>
</feature>
<dbReference type="GO" id="GO:0051539">
    <property type="term" value="F:4 iron, 4 sulfur cluster binding"/>
    <property type="evidence" value="ECO:0007669"/>
    <property type="project" value="UniProtKB-KW"/>
</dbReference>
<reference evidence="10 11" key="1">
    <citation type="journal article" date="2014" name="Genome Announc.">
        <title>Draft genome sequences of six enterohepatic helicobacter species isolated from humans and one from rhesus macaques.</title>
        <authorList>
            <person name="Shen Z."/>
            <person name="Sheh A."/>
            <person name="Young S.K."/>
            <person name="Abouelliel A."/>
            <person name="Ward D.V."/>
            <person name="Earl A.M."/>
            <person name="Fox J.G."/>
        </authorList>
    </citation>
    <scope>NUCLEOTIDE SEQUENCE [LARGE SCALE GENOMIC DNA]</scope>
    <source>
        <strain evidence="10 11">MIT 99-5501</strain>
    </source>
</reference>
<dbReference type="Proteomes" id="UP000018731">
    <property type="component" value="Unassembled WGS sequence"/>
</dbReference>
<evidence type="ECO:0000256" key="4">
    <source>
        <dbReference type="ARBA" id="ARBA00022723"/>
    </source>
</evidence>